<comment type="catalytic activity">
    <reaction evidence="1 8">
        <text>Thiol-dependent hydrolysis of ester, thioester, amide, peptide and isopeptide bonds formed by the C-terminal Gly of ubiquitin (a 76-residue protein attached to proteins as an intracellular targeting signal).</text>
        <dbReference type="EC" id="3.4.19.12"/>
    </reaction>
</comment>
<dbReference type="Ensembl" id="ENSKMAT00000030285.1">
    <property type="protein sequence ID" value="ENSKMAP00000029915.1"/>
    <property type="gene ID" value="ENSKMAG00000022119.1"/>
</dbReference>
<keyword evidence="3 8" id="KW-0645">Protease</keyword>
<sequence length="671" mass="75021">MIASVEEVSLSLVREYLSRKGLKRTIACMDEEHPRTEASINNRSQLREILNIEDLHRKNKVQNTPLKTLLEIIVRHHIERLNNEELIVGSAPRGVQAISSPARKPLLINDSGADEVTAAFVSSKQRSDKNETCPFKPTHVSSLSEKEGPSNFNPTYKLDYQKGKPLLEPHQDNENFVQKEADRNTCITAVTQKNQTNRIRRGMVAGPVPQESNRKRQSRRVEASQTLLGKDETNRQVTDVDLKSNKTHSSTASSEEGKLNLLSMEQNIMKTSKVKTGPHVSDLNASELVLDDIDDDDDLRAVSVQRSVSEFHCSGCVMDQHTATELKTILLGSSLNCFSVEWMNQGFTFSETDDLRYGIVQKRGGPCGVLASVQAFVLKKLLFENPDSSINILRRLRASSSTRRRCLVLALAEILWRAGNETQATVAISSGVCHYTPCGQYRLEGVLKKMKCFSLDNIKDLKFFLEQHIEQFEAGMLGCILLTISAVLSRSIERVREDMDVPTTTLIGAHGYCTQELVNLLLCGRAASNVFDNDMELDSGNGNITLLKGIKDPCEVGLLSLYEHYNICKVGANLKSPSFPIWVVCSESHFSVLFGLQRELLTSQEKGLEFDLYYYDGLANQQEEIRLTISVGKSATSSQEVDADLIPPLNLCIRTRWKDASINWNDTEPLL</sequence>
<dbReference type="PANTHER" id="PTHR12473">
    <property type="entry name" value="UBIQUITIN CARBOXYL-TERMINAL HYDROLASE MINDY-4-RELATED"/>
    <property type="match status" value="1"/>
</dbReference>
<keyword evidence="12" id="KW-1185">Reference proteome</keyword>
<dbReference type="RefSeq" id="XP_017262508.1">
    <property type="nucleotide sequence ID" value="XM_017407019.3"/>
</dbReference>
<dbReference type="GeneID" id="108230634"/>
<name>A0A3Q3BJ66_KRYMA</name>
<dbReference type="OMA" id="SCFSTEW"/>
<dbReference type="EC" id="3.4.19.12" evidence="8"/>
<evidence type="ECO:0000256" key="9">
    <source>
        <dbReference type="SAM" id="MobiDB-lite"/>
    </source>
</evidence>
<evidence type="ECO:0000256" key="2">
    <source>
        <dbReference type="ARBA" id="ARBA00011074"/>
    </source>
</evidence>
<dbReference type="CTD" id="84182"/>
<comment type="function">
    <text evidence="7">Probable hydrolase that can remove 'Lys-48'-linked conjugated ubiquitin from proteins.</text>
</comment>
<comment type="function">
    <text evidence="8">Hydrolase that can remove 'Lys-48'-linked conjugated ubiquitin from proteins.</text>
</comment>
<reference evidence="11" key="2">
    <citation type="submission" date="2025-09" db="UniProtKB">
        <authorList>
            <consortium name="Ensembl"/>
        </authorList>
    </citation>
    <scope>IDENTIFICATION</scope>
</reference>
<evidence type="ECO:0000313" key="12">
    <source>
        <dbReference type="Proteomes" id="UP000264800"/>
    </source>
</evidence>
<feature type="region of interest" description="Disordered" evidence="9">
    <location>
        <begin position="122"/>
        <end position="151"/>
    </location>
</feature>
<dbReference type="STRING" id="37003.ENSKMAP00000029915"/>
<comment type="similarity">
    <text evidence="2 8">Belongs to the MINDY deubiquitinase family. FAM188 subfamily.</text>
</comment>
<evidence type="ECO:0000256" key="5">
    <source>
        <dbReference type="ARBA" id="ARBA00022801"/>
    </source>
</evidence>
<dbReference type="AlphaFoldDB" id="A0A3Q3BJ66"/>
<dbReference type="Proteomes" id="UP000264800">
    <property type="component" value="Unplaced"/>
</dbReference>
<dbReference type="InterPro" id="IPR025257">
    <property type="entry name" value="MINDY-3/4_CD"/>
</dbReference>
<evidence type="ECO:0000259" key="10">
    <source>
        <dbReference type="SMART" id="SM01174"/>
    </source>
</evidence>
<proteinExistence type="inferred from homology"/>
<dbReference type="Pfam" id="PF13898">
    <property type="entry name" value="MINDY-3_4_CD"/>
    <property type="match status" value="1"/>
</dbReference>
<keyword evidence="5 8" id="KW-0378">Hydrolase</keyword>
<evidence type="ECO:0000256" key="7">
    <source>
        <dbReference type="ARBA" id="ARBA00037630"/>
    </source>
</evidence>
<dbReference type="KEGG" id="kmr:108230634"/>
<keyword evidence="4 8" id="KW-0833">Ubl conjugation pathway</keyword>
<dbReference type="Pfam" id="PF26038">
    <property type="entry name" value="Dimer_MINDY4_N"/>
    <property type="match status" value="1"/>
</dbReference>
<dbReference type="GO" id="GO:0006508">
    <property type="term" value="P:proteolysis"/>
    <property type="evidence" value="ECO:0007669"/>
    <property type="project" value="UniProtKB-KW"/>
</dbReference>
<dbReference type="GO" id="GO:0004843">
    <property type="term" value="F:cysteine-type deubiquitinase activity"/>
    <property type="evidence" value="ECO:0007669"/>
    <property type="project" value="UniProtKB-UniRule"/>
</dbReference>
<accession>A0A3Q3BJ66</accession>
<feature type="region of interest" description="Disordered" evidence="9">
    <location>
        <begin position="202"/>
        <end position="256"/>
    </location>
</feature>
<protein>
    <recommendedName>
        <fullName evidence="8">Ubiquitin carboxyl-terminal hydrolase MINDY</fullName>
        <ecNumber evidence="8">3.4.19.12</ecNumber>
    </recommendedName>
</protein>
<evidence type="ECO:0000256" key="8">
    <source>
        <dbReference type="RuleBase" id="RU367088"/>
    </source>
</evidence>
<reference evidence="11" key="1">
    <citation type="submission" date="2025-08" db="UniProtKB">
        <authorList>
            <consortium name="Ensembl"/>
        </authorList>
    </citation>
    <scope>IDENTIFICATION</scope>
</reference>
<feature type="compositionally biased region" description="Basic and acidic residues" evidence="9">
    <location>
        <begin position="229"/>
        <end position="244"/>
    </location>
</feature>
<evidence type="ECO:0000256" key="3">
    <source>
        <dbReference type="ARBA" id="ARBA00022670"/>
    </source>
</evidence>
<dbReference type="GeneTree" id="ENSGT00940000159600"/>
<keyword evidence="6 8" id="KW-0788">Thiol protease</keyword>
<dbReference type="GO" id="GO:1990380">
    <property type="term" value="F:K48-linked deubiquitinase activity"/>
    <property type="evidence" value="ECO:0007669"/>
    <property type="project" value="UniProtKB-UniRule"/>
</dbReference>
<feature type="domain" description="Deubiquitinating enzyme MINDY-3/4 conserved" evidence="10">
    <location>
        <begin position="327"/>
        <end position="666"/>
    </location>
</feature>
<dbReference type="InterPro" id="IPR039785">
    <property type="entry name" value="MINY3/4"/>
</dbReference>
<dbReference type="PANTHER" id="PTHR12473:SF8">
    <property type="entry name" value="UBIQUITIN CARBOXYL-TERMINAL HYDROLASE MINDY-4-RELATED"/>
    <property type="match status" value="1"/>
</dbReference>
<evidence type="ECO:0000256" key="1">
    <source>
        <dbReference type="ARBA" id="ARBA00000707"/>
    </source>
</evidence>
<dbReference type="OrthoDB" id="10263628at2759"/>
<evidence type="ECO:0000256" key="4">
    <source>
        <dbReference type="ARBA" id="ARBA00022786"/>
    </source>
</evidence>
<evidence type="ECO:0000313" key="11">
    <source>
        <dbReference type="Ensembl" id="ENSKMAP00000029915.1"/>
    </source>
</evidence>
<evidence type="ECO:0000256" key="6">
    <source>
        <dbReference type="ARBA" id="ARBA00022807"/>
    </source>
</evidence>
<dbReference type="GO" id="GO:0071108">
    <property type="term" value="P:protein K48-linked deubiquitination"/>
    <property type="evidence" value="ECO:0007669"/>
    <property type="project" value="InterPro"/>
</dbReference>
<dbReference type="SMART" id="SM01174">
    <property type="entry name" value="DUF4205"/>
    <property type="match status" value="1"/>
</dbReference>
<dbReference type="InterPro" id="IPR059022">
    <property type="entry name" value="MINDY4_N"/>
</dbReference>
<organism evidence="11 12">
    <name type="scientific">Kryptolebias marmoratus</name>
    <name type="common">Mangrove killifish</name>
    <name type="synonym">Rivulus marmoratus</name>
    <dbReference type="NCBI Taxonomy" id="37003"/>
    <lineage>
        <taxon>Eukaryota</taxon>
        <taxon>Metazoa</taxon>
        <taxon>Chordata</taxon>
        <taxon>Craniata</taxon>
        <taxon>Vertebrata</taxon>
        <taxon>Euteleostomi</taxon>
        <taxon>Actinopterygii</taxon>
        <taxon>Neopterygii</taxon>
        <taxon>Teleostei</taxon>
        <taxon>Neoteleostei</taxon>
        <taxon>Acanthomorphata</taxon>
        <taxon>Ovalentaria</taxon>
        <taxon>Atherinomorphae</taxon>
        <taxon>Cyprinodontiformes</taxon>
        <taxon>Rivulidae</taxon>
        <taxon>Kryptolebias</taxon>
    </lineage>
</organism>